<proteinExistence type="predicted"/>
<dbReference type="KEGG" id="afg:AFULGI_00010120"/>
<evidence type="ECO:0000313" key="2">
    <source>
        <dbReference type="EMBL" id="AIG97797.1"/>
    </source>
</evidence>
<evidence type="ECO:0000313" key="3">
    <source>
        <dbReference type="Proteomes" id="UP000028501"/>
    </source>
</evidence>
<protein>
    <submittedName>
        <fullName evidence="2">Uncharacterized protein</fullName>
    </submittedName>
</protein>
<gene>
    <name evidence="2" type="ORF">AFULGI_00010120</name>
</gene>
<dbReference type="EMBL" id="CP006577">
    <property type="protein sequence ID" value="AIG97797.1"/>
    <property type="molecule type" value="Genomic_DNA"/>
</dbReference>
<dbReference type="Proteomes" id="UP000028501">
    <property type="component" value="Chromosome"/>
</dbReference>
<name>A0A075WDM7_ARCFL</name>
<feature type="compositionally biased region" description="Low complexity" evidence="1">
    <location>
        <begin position="27"/>
        <end position="37"/>
    </location>
</feature>
<reference evidence="2 3" key="1">
    <citation type="submission" date="2013-07" db="EMBL/GenBank/DDBJ databases">
        <title>Genome of Archaeoglobus fulgidus.</title>
        <authorList>
            <person name="Fiebig A."/>
            <person name="Birkeland N.-K."/>
        </authorList>
    </citation>
    <scope>NUCLEOTIDE SEQUENCE [LARGE SCALE GENOMIC DNA]</scope>
    <source>
        <strain evidence="2 3">DSM 8774</strain>
    </source>
</reference>
<sequence>MDRRQLESMGNNLRGLGVSEVGEEGEGQPQQGEYQEPEWAAELKDKIRDIVNKIDMRDLKYLPSADEYYIYDPDGTERKEFLVTLAGLSDYSNFDEFVMEVSSIYEELLGFDKELAEKLAKGMWLFRLWTGEEYKRVAGCVEEVIHALKGNDRLKRDCLDTSYKEYFDRITAEDVYAYKKFSEAMFERFYGNSATVYRGISRIETQYLLVDLYEDLEEYGYFDLDNVEIVGTLASTSIDYDTAESFARNYAGVVVEMIVTPEEVWGGWWNAAVDYIREAEITSEITKGKKVSIIEDRYKIIKMLEFIKADDYSEFTYDDITVATSTLLEFTQMSYGDHKLDFSKHRDMRVRLAHVVNEFSNSLYEFFDDLLLGGEVEKYEMTLASIAGHLGSVRPLTDIENLDYFTMFTVATLARTVYDSWKLAMDYSVEIDADAEERITKALKHVWNMFSTIYDKVESGSEKFKDDGAYRVLKEYIEWGKNKWGG</sequence>
<dbReference type="HOGENOM" id="CLU_560954_0_0_2"/>
<organism evidence="2 3">
    <name type="scientific">Archaeoglobus fulgidus DSM 8774</name>
    <dbReference type="NCBI Taxonomy" id="1344584"/>
    <lineage>
        <taxon>Archaea</taxon>
        <taxon>Methanobacteriati</taxon>
        <taxon>Methanobacteriota</taxon>
        <taxon>Archaeoglobi</taxon>
        <taxon>Archaeoglobales</taxon>
        <taxon>Archaeoglobaceae</taxon>
        <taxon>Archaeoglobus</taxon>
    </lineage>
</organism>
<feature type="region of interest" description="Disordered" evidence="1">
    <location>
        <begin position="1"/>
        <end position="37"/>
    </location>
</feature>
<evidence type="ECO:0000256" key="1">
    <source>
        <dbReference type="SAM" id="MobiDB-lite"/>
    </source>
</evidence>
<dbReference type="AlphaFoldDB" id="A0A075WDM7"/>
<accession>A0A075WDM7</accession>